<feature type="transmembrane region" description="Helical" evidence="8">
    <location>
        <begin position="274"/>
        <end position="292"/>
    </location>
</feature>
<keyword evidence="4 8" id="KW-0812">Transmembrane</keyword>
<organism evidence="10 11">
    <name type="scientific">Cellulomonas terrae</name>
    <dbReference type="NCBI Taxonomy" id="311234"/>
    <lineage>
        <taxon>Bacteria</taxon>
        <taxon>Bacillati</taxon>
        <taxon>Actinomycetota</taxon>
        <taxon>Actinomycetes</taxon>
        <taxon>Micrococcales</taxon>
        <taxon>Cellulomonadaceae</taxon>
        <taxon>Cellulomonas</taxon>
    </lineage>
</organism>
<name>A0A511JG46_9CELL</name>
<dbReference type="InterPro" id="IPR020846">
    <property type="entry name" value="MFS_dom"/>
</dbReference>
<dbReference type="Pfam" id="PF07690">
    <property type="entry name" value="MFS_1"/>
    <property type="match status" value="1"/>
</dbReference>
<dbReference type="SUPFAM" id="SSF103473">
    <property type="entry name" value="MFS general substrate transporter"/>
    <property type="match status" value="1"/>
</dbReference>
<feature type="region of interest" description="Disordered" evidence="7">
    <location>
        <begin position="404"/>
        <end position="424"/>
    </location>
</feature>
<dbReference type="GO" id="GO:0005886">
    <property type="term" value="C:plasma membrane"/>
    <property type="evidence" value="ECO:0007669"/>
    <property type="project" value="UniProtKB-SubCell"/>
</dbReference>
<dbReference type="AlphaFoldDB" id="A0A511JG46"/>
<evidence type="ECO:0000256" key="4">
    <source>
        <dbReference type="ARBA" id="ARBA00022692"/>
    </source>
</evidence>
<feature type="transmembrane region" description="Helical" evidence="8">
    <location>
        <begin position="298"/>
        <end position="317"/>
    </location>
</feature>
<dbReference type="GO" id="GO:0022857">
    <property type="term" value="F:transmembrane transporter activity"/>
    <property type="evidence" value="ECO:0007669"/>
    <property type="project" value="InterPro"/>
</dbReference>
<keyword evidence="2" id="KW-0813">Transport</keyword>
<keyword evidence="11" id="KW-1185">Reference proteome</keyword>
<feature type="transmembrane region" description="Helical" evidence="8">
    <location>
        <begin position="368"/>
        <end position="387"/>
    </location>
</feature>
<comment type="subcellular location">
    <subcellularLocation>
        <location evidence="1">Cell membrane</location>
        <topology evidence="1">Multi-pass membrane protein</topology>
    </subcellularLocation>
</comment>
<dbReference type="EMBL" id="BJWH01000001">
    <property type="protein sequence ID" value="GEL96693.1"/>
    <property type="molecule type" value="Genomic_DNA"/>
</dbReference>
<keyword evidence="5 8" id="KW-1133">Transmembrane helix</keyword>
<evidence type="ECO:0000313" key="10">
    <source>
        <dbReference type="EMBL" id="GEL96693.1"/>
    </source>
</evidence>
<proteinExistence type="predicted"/>
<evidence type="ECO:0000256" key="6">
    <source>
        <dbReference type="ARBA" id="ARBA00023136"/>
    </source>
</evidence>
<accession>A0A511JG46</accession>
<evidence type="ECO:0000256" key="3">
    <source>
        <dbReference type="ARBA" id="ARBA00022475"/>
    </source>
</evidence>
<evidence type="ECO:0000256" key="2">
    <source>
        <dbReference type="ARBA" id="ARBA00022448"/>
    </source>
</evidence>
<dbReference type="InterPro" id="IPR011701">
    <property type="entry name" value="MFS"/>
</dbReference>
<feature type="transmembrane region" description="Helical" evidence="8">
    <location>
        <begin position="207"/>
        <end position="232"/>
    </location>
</feature>
<feature type="transmembrane region" description="Helical" evidence="8">
    <location>
        <begin position="338"/>
        <end position="362"/>
    </location>
</feature>
<feature type="domain" description="Major facilitator superfamily (MFS) profile" evidence="9">
    <location>
        <begin position="1"/>
        <end position="169"/>
    </location>
</feature>
<keyword evidence="6 8" id="KW-0472">Membrane</keyword>
<feature type="transmembrane region" description="Helical" evidence="8">
    <location>
        <begin position="238"/>
        <end position="262"/>
    </location>
</feature>
<dbReference type="Proteomes" id="UP000321049">
    <property type="component" value="Unassembled WGS sequence"/>
</dbReference>
<feature type="transmembrane region" description="Helical" evidence="8">
    <location>
        <begin position="58"/>
        <end position="75"/>
    </location>
</feature>
<dbReference type="PROSITE" id="PS50850">
    <property type="entry name" value="MFS"/>
    <property type="match status" value="1"/>
</dbReference>
<dbReference type="InterPro" id="IPR036259">
    <property type="entry name" value="MFS_trans_sf"/>
</dbReference>
<evidence type="ECO:0000256" key="1">
    <source>
        <dbReference type="ARBA" id="ARBA00004651"/>
    </source>
</evidence>
<sequence length="424" mass="44053">MDSVGAGFFIAGSIVFFTRGLGLDAASVGIGFAIANLVGFLFTVPLGMLSDRIGARRMLVVMYVWRAVWMAVLPFTSSFTAFVVVTTLVTIGDCGVIPSLRALVSTAVGAQDRVRTLAFMRSWRNAGSTVGAALTAPLIAFDSRAAYAAIMFLTAASYVVAAGVIARIRAAGDSVDGVPDVVAPAGPVRVRRRWRVEVPTALKDGPYLLLTLTSMVLMAHITLLVVGIPLWISDHTDVPAVWIPVLVVINTTLAVALQVRFASHGESAGAGRRALTLAGLCLAACCVLVAFTAHVPTWAGASLLVLAVIALTGGELWEAAGSWSLSYRYARPEIEGQYMSVFTLAPIAESVIAPIAVTTLVLGADWRGWVGLAVVFAAAGLVARPVVGLLESSLHGRAGAVEVASDPADERPAGEAVGAASSPT</sequence>
<dbReference type="PANTHER" id="PTHR23517">
    <property type="entry name" value="RESISTANCE PROTEIN MDTM, PUTATIVE-RELATED-RELATED"/>
    <property type="match status" value="1"/>
</dbReference>
<keyword evidence="3" id="KW-1003">Cell membrane</keyword>
<dbReference type="Gene3D" id="1.20.1250.20">
    <property type="entry name" value="MFS general substrate transporter like domains"/>
    <property type="match status" value="1"/>
</dbReference>
<feature type="transmembrane region" description="Helical" evidence="8">
    <location>
        <begin position="147"/>
        <end position="166"/>
    </location>
</feature>
<gene>
    <name evidence="10" type="ORF">CTE05_02400</name>
</gene>
<dbReference type="InterPro" id="IPR050171">
    <property type="entry name" value="MFS_Transporters"/>
</dbReference>
<evidence type="ECO:0000313" key="11">
    <source>
        <dbReference type="Proteomes" id="UP000321049"/>
    </source>
</evidence>
<feature type="transmembrane region" description="Helical" evidence="8">
    <location>
        <begin position="25"/>
        <end position="46"/>
    </location>
</feature>
<comment type="caution">
    <text evidence="10">The sequence shown here is derived from an EMBL/GenBank/DDBJ whole genome shotgun (WGS) entry which is preliminary data.</text>
</comment>
<evidence type="ECO:0000256" key="7">
    <source>
        <dbReference type="SAM" id="MobiDB-lite"/>
    </source>
</evidence>
<evidence type="ECO:0000256" key="5">
    <source>
        <dbReference type="ARBA" id="ARBA00022989"/>
    </source>
</evidence>
<dbReference type="PANTHER" id="PTHR23517:SF2">
    <property type="entry name" value="MULTIDRUG RESISTANCE PROTEIN MDTH"/>
    <property type="match status" value="1"/>
</dbReference>
<evidence type="ECO:0000259" key="9">
    <source>
        <dbReference type="PROSITE" id="PS50850"/>
    </source>
</evidence>
<evidence type="ECO:0000256" key="8">
    <source>
        <dbReference type="SAM" id="Phobius"/>
    </source>
</evidence>
<protein>
    <recommendedName>
        <fullName evidence="9">Major facilitator superfamily (MFS) profile domain-containing protein</fullName>
    </recommendedName>
</protein>
<reference evidence="10 11" key="1">
    <citation type="submission" date="2019-07" db="EMBL/GenBank/DDBJ databases">
        <title>Whole genome shotgun sequence of Cellulomonas terrae NBRC 100819.</title>
        <authorList>
            <person name="Hosoyama A."/>
            <person name="Uohara A."/>
            <person name="Ohji S."/>
            <person name="Ichikawa N."/>
        </authorList>
    </citation>
    <scope>NUCLEOTIDE SEQUENCE [LARGE SCALE GENOMIC DNA]</scope>
    <source>
        <strain evidence="10 11">NBRC 100819</strain>
    </source>
</reference>